<feature type="chain" id="PRO_5004896358" evidence="2">
    <location>
        <begin position="25"/>
        <end position="347"/>
    </location>
</feature>
<evidence type="ECO:0000256" key="1">
    <source>
        <dbReference type="SAM" id="Phobius"/>
    </source>
</evidence>
<feature type="transmembrane region" description="Helical" evidence="1">
    <location>
        <begin position="305"/>
        <end position="327"/>
    </location>
</feature>
<dbReference type="NCBIfam" id="TIGR01477">
    <property type="entry name" value="RIFIN"/>
    <property type="match status" value="1"/>
</dbReference>
<dbReference type="InterPro" id="IPR006373">
    <property type="entry name" value="VSA_Rifin"/>
</dbReference>
<keyword evidence="1" id="KW-0812">Transmembrane</keyword>
<protein>
    <submittedName>
        <fullName evidence="3">Surface antigen</fullName>
    </submittedName>
</protein>
<dbReference type="EMBL" id="KE124768">
    <property type="protein sequence ID" value="EWC73413.1"/>
    <property type="molecule type" value="Genomic_DNA"/>
</dbReference>
<dbReference type="Pfam" id="PF02009">
    <property type="entry name" value="RIFIN"/>
    <property type="match status" value="1"/>
</dbReference>
<keyword evidence="1" id="KW-0472">Membrane</keyword>
<proteinExistence type="predicted"/>
<keyword evidence="2" id="KW-0732">Signal</keyword>
<evidence type="ECO:0000313" key="3">
    <source>
        <dbReference type="EMBL" id="EWC73413.1"/>
    </source>
</evidence>
<dbReference type="AlphaFoldDB" id="W7JF50"/>
<evidence type="ECO:0000256" key="2">
    <source>
        <dbReference type="SAM" id="SignalP"/>
    </source>
</evidence>
<organism evidence="3 4">
    <name type="scientific">Plasmodium falciparum UGT5.1</name>
    <dbReference type="NCBI Taxonomy" id="1237627"/>
    <lineage>
        <taxon>Eukaryota</taxon>
        <taxon>Sar</taxon>
        <taxon>Alveolata</taxon>
        <taxon>Apicomplexa</taxon>
        <taxon>Aconoidasida</taxon>
        <taxon>Haemosporida</taxon>
        <taxon>Plasmodiidae</taxon>
        <taxon>Plasmodium</taxon>
        <taxon>Plasmodium (Laverania)</taxon>
    </lineage>
</organism>
<gene>
    <name evidence="3" type="ORF">C923_05913</name>
</gene>
<name>W7JF50_PLAFA</name>
<sequence>MKLHYTKILLFSLPLNILVSLSYTHSKNKRHITAHNTPIIIPRVLSECDIHAPIYYNDEDMKSVKENFDRQTSRRFEEYEERMITQRQKFKEKRDKDIQKIILNDKIDKSLVEKVEQGCLKCGCGLGGVAASIGIIGPIAVNEWTKAATVAAIAAAKEAGAAEGASQGAAAGAAKVVELVKSTFKIEELCFRTLESIINTNTYTDVTLISGAIQVEYQASSCFSLNSAAPKPICSIVHTLGVTPEYVSVQGSSRAVIGESVKKFVAQGIKHAEATTLDVATKQTAIYEARNIAAVDATYASCQNAIIASTVVILVIVLVMLIIYLILRYRRRKKMNKKQQYTKLLNQ</sequence>
<feature type="signal peptide" evidence="2">
    <location>
        <begin position="1"/>
        <end position="24"/>
    </location>
</feature>
<evidence type="ECO:0000313" key="4">
    <source>
        <dbReference type="Proteomes" id="UP000030697"/>
    </source>
</evidence>
<accession>W7JF50</accession>
<dbReference type="Proteomes" id="UP000030697">
    <property type="component" value="Unassembled WGS sequence"/>
</dbReference>
<reference evidence="3 4" key="1">
    <citation type="submission" date="2013-02" db="EMBL/GenBank/DDBJ databases">
        <title>The Genome Sequence of Plasmodium falciparum UGT5.1.</title>
        <authorList>
            <consortium name="The Broad Institute Genome Sequencing Platform"/>
            <consortium name="The Broad Institute Genome Sequencing Center for Infectious Disease"/>
            <person name="Neafsey D."/>
            <person name="Cheeseman I."/>
            <person name="Volkman S."/>
            <person name="Adams J."/>
            <person name="Walker B."/>
            <person name="Young S.K."/>
            <person name="Zeng Q."/>
            <person name="Gargeya S."/>
            <person name="Fitzgerald M."/>
            <person name="Haas B."/>
            <person name="Abouelleil A."/>
            <person name="Alvarado L."/>
            <person name="Arachchi H.M."/>
            <person name="Berlin A.M."/>
            <person name="Chapman S.B."/>
            <person name="Dewar J."/>
            <person name="Goldberg J."/>
            <person name="Griggs A."/>
            <person name="Gujja S."/>
            <person name="Hansen M."/>
            <person name="Howarth C."/>
            <person name="Imamovic A."/>
            <person name="Larimer J."/>
            <person name="McCowan C."/>
            <person name="Murphy C."/>
            <person name="Neiman D."/>
            <person name="Pearson M."/>
            <person name="Priest M."/>
            <person name="Roberts A."/>
            <person name="Saif S."/>
            <person name="Shea T."/>
            <person name="Sisk P."/>
            <person name="Sykes S."/>
            <person name="Wortman J."/>
            <person name="Nusbaum C."/>
            <person name="Birren B."/>
        </authorList>
    </citation>
    <scope>NUCLEOTIDE SEQUENCE [LARGE SCALE GENOMIC DNA]</scope>
    <source>
        <strain evidence="3 4">UGT5.1</strain>
    </source>
</reference>
<keyword evidence="1" id="KW-1133">Transmembrane helix</keyword>